<dbReference type="InterPro" id="IPR008936">
    <property type="entry name" value="Rho_GTPase_activation_prot"/>
</dbReference>
<evidence type="ECO:0000256" key="3">
    <source>
        <dbReference type="SAM" id="MobiDB-lite"/>
    </source>
</evidence>
<dbReference type="EMBL" id="NDHI03003480">
    <property type="protein sequence ID" value="PNJ37293.1"/>
    <property type="molecule type" value="Genomic_DNA"/>
</dbReference>
<evidence type="ECO:0000256" key="1">
    <source>
        <dbReference type="ARBA" id="ARBA00010453"/>
    </source>
</evidence>
<gene>
    <name evidence="6" type="ORF">CR201_G0031835</name>
</gene>
<dbReference type="PANTHER" id="PTHR45808:SF4">
    <property type="entry name" value="RHO GTPASE-ACTIVATING PROTEIN 8"/>
    <property type="match status" value="1"/>
</dbReference>
<dbReference type="PANTHER" id="PTHR45808">
    <property type="entry name" value="RHO GTPASE-ACTIVATING PROTEIN 68F"/>
    <property type="match status" value="1"/>
</dbReference>
<dbReference type="Pfam" id="PF08539">
    <property type="entry name" value="HbrB"/>
    <property type="match status" value="1"/>
</dbReference>
<accession>A0A2J8TW90</accession>
<dbReference type="CDD" id="cd00170">
    <property type="entry name" value="SEC14"/>
    <property type="match status" value="1"/>
</dbReference>
<evidence type="ECO:0000259" key="4">
    <source>
        <dbReference type="PROSITE" id="PS50191"/>
    </source>
</evidence>
<dbReference type="SUPFAM" id="SSF52087">
    <property type="entry name" value="CRAL/TRIO domain"/>
    <property type="match status" value="1"/>
</dbReference>
<evidence type="ECO:0000313" key="6">
    <source>
        <dbReference type="EMBL" id="PNJ37293.1"/>
    </source>
</evidence>
<dbReference type="FunFam" id="1.10.555.10:FF:000024">
    <property type="entry name" value="Rho GTPase-activating protein 1"/>
    <property type="match status" value="1"/>
</dbReference>
<dbReference type="GO" id="GO:0005737">
    <property type="term" value="C:cytoplasm"/>
    <property type="evidence" value="ECO:0007669"/>
    <property type="project" value="TreeGrafter"/>
</dbReference>
<evidence type="ECO:0000256" key="2">
    <source>
        <dbReference type="ARBA" id="ARBA00022468"/>
    </source>
</evidence>
<dbReference type="Pfam" id="PF00620">
    <property type="entry name" value="RhoGAP"/>
    <property type="match status" value="1"/>
</dbReference>
<dbReference type="InterPro" id="IPR000198">
    <property type="entry name" value="RhoGAP_dom"/>
</dbReference>
<dbReference type="SMART" id="SM00324">
    <property type="entry name" value="RhoGAP"/>
    <property type="match status" value="1"/>
</dbReference>
<organism evidence="6">
    <name type="scientific">Pongo abelii</name>
    <name type="common">Sumatran orangutan</name>
    <name type="synonym">Pongo pygmaeus abelii</name>
    <dbReference type="NCBI Taxonomy" id="9601"/>
    <lineage>
        <taxon>Eukaryota</taxon>
        <taxon>Metazoa</taxon>
        <taxon>Chordata</taxon>
        <taxon>Craniata</taxon>
        <taxon>Vertebrata</taxon>
        <taxon>Euteleostomi</taxon>
        <taxon>Mammalia</taxon>
        <taxon>Eutheria</taxon>
        <taxon>Euarchontoglires</taxon>
        <taxon>Primates</taxon>
        <taxon>Haplorrhini</taxon>
        <taxon>Catarrhini</taxon>
        <taxon>Hominidae</taxon>
        <taxon>Pongo</taxon>
    </lineage>
</organism>
<dbReference type="PROSITE" id="PS50238">
    <property type="entry name" value="RHOGAP"/>
    <property type="match status" value="1"/>
</dbReference>
<comment type="caution">
    <text evidence="6">The sequence shown here is derived from an EMBL/GenBank/DDBJ whole genome shotgun (WGS) entry which is preliminary data.</text>
</comment>
<dbReference type="AlphaFoldDB" id="A0A2J8TW90"/>
<feature type="region of interest" description="Disordered" evidence="3">
    <location>
        <begin position="594"/>
        <end position="636"/>
    </location>
</feature>
<dbReference type="Gene3D" id="1.10.555.10">
    <property type="entry name" value="Rho GTPase activation protein"/>
    <property type="match status" value="1"/>
</dbReference>
<feature type="region of interest" description="Disordered" evidence="3">
    <location>
        <begin position="12"/>
        <end position="31"/>
    </location>
</feature>
<feature type="domain" description="CRAL-TRIO" evidence="4">
    <location>
        <begin position="310"/>
        <end position="377"/>
    </location>
</feature>
<dbReference type="STRING" id="9601.ENSPPYP00000013311"/>
<feature type="compositionally biased region" description="Polar residues" evidence="3">
    <location>
        <begin position="611"/>
        <end position="620"/>
    </location>
</feature>
<dbReference type="InterPro" id="IPR036865">
    <property type="entry name" value="CRAL-TRIO_dom_sf"/>
</dbReference>
<feature type="domain" description="Rho-GAP" evidence="5">
    <location>
        <begin position="404"/>
        <end position="590"/>
    </location>
</feature>
<feature type="compositionally biased region" description="Basic and acidic residues" evidence="3">
    <location>
        <begin position="18"/>
        <end position="31"/>
    </location>
</feature>
<dbReference type="Gene3D" id="3.40.525.10">
    <property type="entry name" value="CRAL-TRIO lipid binding domain"/>
    <property type="match status" value="1"/>
</dbReference>
<dbReference type="Pfam" id="PF13716">
    <property type="entry name" value="CRAL_TRIO_2"/>
    <property type="match status" value="1"/>
</dbReference>
<dbReference type="SUPFAM" id="SSF48350">
    <property type="entry name" value="GTPase activation domain, GAP"/>
    <property type="match status" value="1"/>
</dbReference>
<dbReference type="InterPro" id="IPR013745">
    <property type="entry name" value="Bit61/PRR5"/>
</dbReference>
<dbReference type="InterPro" id="IPR001251">
    <property type="entry name" value="CRAL-TRIO_dom"/>
</dbReference>
<evidence type="ECO:0000259" key="5">
    <source>
        <dbReference type="PROSITE" id="PS50238"/>
    </source>
</evidence>
<reference evidence="6" key="1">
    <citation type="submission" date="2017-12" db="EMBL/GenBank/DDBJ databases">
        <title>High-resolution comparative analysis of great ape genomes.</title>
        <authorList>
            <person name="Pollen A."/>
            <person name="Hastie A."/>
            <person name="Hormozdiari F."/>
            <person name="Dougherty M."/>
            <person name="Liu R."/>
            <person name="Chaisson M."/>
            <person name="Hoppe E."/>
            <person name="Hill C."/>
            <person name="Pang A."/>
            <person name="Hillier L."/>
            <person name="Baker C."/>
            <person name="Armstrong J."/>
            <person name="Shendure J."/>
            <person name="Paten B."/>
            <person name="Wilson R."/>
            <person name="Chao H."/>
            <person name="Schneider V."/>
            <person name="Ventura M."/>
            <person name="Kronenberg Z."/>
            <person name="Murali S."/>
            <person name="Gordon D."/>
            <person name="Cantsilieris S."/>
            <person name="Munson K."/>
            <person name="Nelson B."/>
            <person name="Raja A."/>
            <person name="Underwood J."/>
            <person name="Diekhans M."/>
            <person name="Fiddes I."/>
            <person name="Haussler D."/>
            <person name="Eichler E."/>
        </authorList>
    </citation>
    <scope>NUCLEOTIDE SEQUENCE [LARGE SCALE GENOMIC DNA]</scope>
    <source>
        <strain evidence="6">Susie</strain>
    </source>
</reference>
<name>A0A2J8TW90_PONAB</name>
<dbReference type="GO" id="GO:0005096">
    <property type="term" value="F:GTPase activator activity"/>
    <property type="evidence" value="ECO:0007669"/>
    <property type="project" value="UniProtKB-KW"/>
</dbReference>
<comment type="similarity">
    <text evidence="1">Belongs to the PROTOR family.</text>
</comment>
<dbReference type="GO" id="GO:2001136">
    <property type="term" value="P:negative regulation of endocytic recycling"/>
    <property type="evidence" value="ECO:0007669"/>
    <property type="project" value="TreeGrafter"/>
</dbReference>
<sequence>MRTLRRLKFMSSPSLSDLGKREPAAAADERGTQQRRACANATWNSIHNGVIAVFQRKGLPDQELFSLNEGVRQLLKTELGSFFTEYLQNQLLTKGMVILRDKIRFYEGQKLLDSLAETWDFFFSDVLPMLQAIFYPVQGKEPSVRQLALLHFRNAITLSVKLEDALARAHARVPPAIVQMLLVLQGVHESRGVTEDYLRLETLVQKVVSPYLGTYGLQSSEGPFTHSCILELQRDKAVAAVLGAVRRRPSVVPMAGQDPALSTSHPFYDVARHGILQVAGDDRFGRRVVTFSCCRMPPSHELDHQRLLEYKKNLKALYVVHPTSFMKVLWNILKPLISHKFGKKVTYFNYLSELHEHLKYDQLIIPPEVLRYDEKLQSLHEGRTLPPTKTPPPRPPLPTQQFGVSLQYLKDKNQGDLIPPVLRFTVTYLREKGLLTEGLFRRSASVQTVREIQRLYNQGKPVNFDDYGDIHIPAVILKTFLRELPQPLLTFQAYEQVLGITCVESSLRVTRCRQILCSLPEHNYVVLRYLMGFLHAVSRESIFNKMNSSNLACVFGLNLIWPSQGSSSLSALVPLNMFTELLIEYYEKIFSTPEAPGEHSPAPREQGSRAVLQTQATGLTKPTIPPSPLLGARRRL</sequence>
<proteinExistence type="inferred from homology"/>
<keyword evidence="2" id="KW-0343">GTPase activation</keyword>
<protein>
    <submittedName>
        <fullName evidence="6">PRR5-ARHGAP8 isoform 1</fullName>
    </submittedName>
</protein>
<dbReference type="GO" id="GO:0007264">
    <property type="term" value="P:small GTPase-mediated signal transduction"/>
    <property type="evidence" value="ECO:0007669"/>
    <property type="project" value="TreeGrafter"/>
</dbReference>
<dbReference type="PROSITE" id="PS50191">
    <property type="entry name" value="CRAL_TRIO"/>
    <property type="match status" value="1"/>
</dbReference>